<dbReference type="EMBL" id="APBN01000011">
    <property type="protein sequence ID" value="EMT50988.1"/>
    <property type="molecule type" value="Genomic_DNA"/>
</dbReference>
<dbReference type="STRING" id="1300222.I532_20321"/>
<organism evidence="1 2">
    <name type="scientific">Brevibacillus borstelensis AK1</name>
    <dbReference type="NCBI Taxonomy" id="1300222"/>
    <lineage>
        <taxon>Bacteria</taxon>
        <taxon>Bacillati</taxon>
        <taxon>Bacillota</taxon>
        <taxon>Bacilli</taxon>
        <taxon>Bacillales</taxon>
        <taxon>Paenibacillaceae</taxon>
        <taxon>Brevibacillus</taxon>
    </lineage>
</organism>
<gene>
    <name evidence="1" type="ORF">I532_20321</name>
</gene>
<proteinExistence type="predicted"/>
<sequence length="63" mass="7576">MFRLIEEMLYANFFHCSYIFLISFANATLDKHMAVKKGTSFIHVYLSFAVRFLSENWRLFVYP</sequence>
<protein>
    <submittedName>
        <fullName evidence="1">Uncharacterized protein</fullName>
    </submittedName>
</protein>
<dbReference type="AlphaFoldDB" id="M8DC50"/>
<name>M8DC50_9BACL</name>
<comment type="caution">
    <text evidence="1">The sequence shown here is derived from an EMBL/GenBank/DDBJ whole genome shotgun (WGS) entry which is preliminary data.</text>
</comment>
<accession>M8DC50</accession>
<keyword evidence="2" id="KW-1185">Reference proteome</keyword>
<reference evidence="1 2" key="1">
    <citation type="submission" date="2013-03" db="EMBL/GenBank/DDBJ databases">
        <title>Assembly of a new bacterial strain Brevibacillus borstelensis AK1.</title>
        <authorList>
            <person name="Rajan I."/>
            <person name="PoliReddy D."/>
            <person name="Sugumar T."/>
            <person name="Rathinam K."/>
            <person name="Alqarawi S."/>
            <person name="Khalil A.B."/>
            <person name="Sivakumar N."/>
        </authorList>
    </citation>
    <scope>NUCLEOTIDE SEQUENCE [LARGE SCALE GENOMIC DNA]</scope>
    <source>
        <strain evidence="1 2">AK1</strain>
    </source>
</reference>
<dbReference type="PATRIC" id="fig|1300222.3.peg.4274"/>
<evidence type="ECO:0000313" key="2">
    <source>
        <dbReference type="Proteomes" id="UP000012081"/>
    </source>
</evidence>
<dbReference type="Proteomes" id="UP000012081">
    <property type="component" value="Unassembled WGS sequence"/>
</dbReference>
<evidence type="ECO:0000313" key="1">
    <source>
        <dbReference type="EMBL" id="EMT50988.1"/>
    </source>
</evidence>